<evidence type="ECO:0000313" key="1">
    <source>
        <dbReference type="EMBL" id="SBQ86460.1"/>
    </source>
</evidence>
<proteinExistence type="predicted"/>
<dbReference type="EMBL" id="HAED01000615">
    <property type="protein sequence ID" value="SBQ86460.1"/>
    <property type="molecule type" value="Transcribed_RNA"/>
</dbReference>
<accession>A0A1A8HPZ3</accession>
<reference evidence="1" key="1">
    <citation type="submission" date="2016-05" db="EMBL/GenBank/DDBJ databases">
        <authorList>
            <person name="Lavstsen T."/>
            <person name="Jespersen J.S."/>
        </authorList>
    </citation>
    <scope>NUCLEOTIDE SEQUENCE</scope>
    <source>
        <tissue evidence="1">Brain</tissue>
    </source>
</reference>
<dbReference type="AlphaFoldDB" id="A0A1A8HPZ3"/>
<reference evidence="1" key="2">
    <citation type="submission" date="2016-06" db="EMBL/GenBank/DDBJ databases">
        <title>The genome of a short-lived fish provides insights into sex chromosome evolution and the genetic control of aging.</title>
        <authorList>
            <person name="Reichwald K."/>
            <person name="Felder M."/>
            <person name="Petzold A."/>
            <person name="Koch P."/>
            <person name="Groth M."/>
            <person name="Platzer M."/>
        </authorList>
    </citation>
    <scope>NUCLEOTIDE SEQUENCE</scope>
    <source>
        <tissue evidence="1">Brain</tissue>
    </source>
</reference>
<feature type="non-terminal residue" evidence="1">
    <location>
        <position position="64"/>
    </location>
</feature>
<protein>
    <submittedName>
        <fullName evidence="1">Uncharacterized protein</fullName>
    </submittedName>
</protein>
<feature type="non-terminal residue" evidence="1">
    <location>
        <position position="1"/>
    </location>
</feature>
<gene>
    <name evidence="1" type="primary">Nfu_g_1_007698</name>
</gene>
<name>A0A1A8HPZ3_NOTKU</name>
<organism evidence="1">
    <name type="scientific">Nothobranchius kuhntae</name>
    <name type="common">Beira killifish</name>
    <dbReference type="NCBI Taxonomy" id="321403"/>
    <lineage>
        <taxon>Eukaryota</taxon>
        <taxon>Metazoa</taxon>
        <taxon>Chordata</taxon>
        <taxon>Craniata</taxon>
        <taxon>Vertebrata</taxon>
        <taxon>Euteleostomi</taxon>
        <taxon>Actinopterygii</taxon>
        <taxon>Neopterygii</taxon>
        <taxon>Teleostei</taxon>
        <taxon>Neoteleostei</taxon>
        <taxon>Acanthomorphata</taxon>
        <taxon>Ovalentaria</taxon>
        <taxon>Atherinomorphae</taxon>
        <taxon>Cyprinodontiformes</taxon>
        <taxon>Nothobranchiidae</taxon>
        <taxon>Nothobranchius</taxon>
    </lineage>
</organism>
<sequence length="64" mass="7356">SGDLPAQLISCSAQVECSFPFENKLALKSCCLDLTRQVGMSLLLRCDLSGYRFNFWWAFNLNWF</sequence>